<evidence type="ECO:0000256" key="9">
    <source>
        <dbReference type="RuleBase" id="RU365087"/>
    </source>
</evidence>
<dbReference type="Pfam" id="PF03840">
    <property type="entry name" value="SecG"/>
    <property type="match status" value="1"/>
</dbReference>
<comment type="caution">
    <text evidence="9">Lacks conserved residue(s) required for the propagation of feature annotation.</text>
</comment>
<dbReference type="GO" id="GO:0005886">
    <property type="term" value="C:plasma membrane"/>
    <property type="evidence" value="ECO:0007669"/>
    <property type="project" value="UniProtKB-SubCell"/>
</dbReference>
<proteinExistence type="inferred from homology"/>
<dbReference type="EMBL" id="PCXE01000004">
    <property type="protein sequence ID" value="PIR26985.1"/>
    <property type="molecule type" value="Genomic_DNA"/>
</dbReference>
<evidence type="ECO:0000256" key="5">
    <source>
        <dbReference type="ARBA" id="ARBA00022927"/>
    </source>
</evidence>
<dbReference type="GO" id="GO:0015450">
    <property type="term" value="F:protein-transporting ATPase activity"/>
    <property type="evidence" value="ECO:0007669"/>
    <property type="project" value="UniProtKB-UniRule"/>
</dbReference>
<comment type="similarity">
    <text evidence="2 9">Belongs to the SecG family.</text>
</comment>
<dbReference type="InterPro" id="IPR004692">
    <property type="entry name" value="SecG"/>
</dbReference>
<evidence type="ECO:0000256" key="8">
    <source>
        <dbReference type="ARBA" id="ARBA00023136"/>
    </source>
</evidence>
<keyword evidence="5 9" id="KW-0653">Protein transport</keyword>
<keyword evidence="3 9" id="KW-0813">Transport</keyword>
<keyword evidence="7 9" id="KW-0811">Translocation</keyword>
<feature type="transmembrane region" description="Helical" evidence="9">
    <location>
        <begin position="50"/>
        <end position="70"/>
    </location>
</feature>
<evidence type="ECO:0000256" key="6">
    <source>
        <dbReference type="ARBA" id="ARBA00022989"/>
    </source>
</evidence>
<evidence type="ECO:0000313" key="11">
    <source>
        <dbReference type="Proteomes" id="UP000236846"/>
    </source>
</evidence>
<evidence type="ECO:0000256" key="1">
    <source>
        <dbReference type="ARBA" id="ARBA00004141"/>
    </source>
</evidence>
<keyword evidence="6 9" id="KW-1133">Transmembrane helix</keyword>
<comment type="caution">
    <text evidence="10">The sequence shown here is derived from an EMBL/GenBank/DDBJ whole genome shotgun (WGS) entry which is preliminary data.</text>
</comment>
<accession>A0A2H0Q0D6</accession>
<dbReference type="Proteomes" id="UP000236846">
    <property type="component" value="Unassembled WGS sequence"/>
</dbReference>
<keyword evidence="9" id="KW-1003">Cell membrane</keyword>
<dbReference type="GO" id="GO:0009306">
    <property type="term" value="P:protein secretion"/>
    <property type="evidence" value="ECO:0007669"/>
    <property type="project" value="UniProtKB-UniRule"/>
</dbReference>
<comment type="subcellular location">
    <subcellularLocation>
        <location evidence="9">Cell membrane</location>
        <topology evidence="9">Multi-pass membrane protein</topology>
    </subcellularLocation>
    <subcellularLocation>
        <location evidence="1">Membrane</location>
        <topology evidence="1">Multi-pass membrane protein</topology>
    </subcellularLocation>
</comment>
<comment type="function">
    <text evidence="9">Involved in protein export. Participates in an early event of protein translocation.</text>
</comment>
<evidence type="ECO:0000256" key="3">
    <source>
        <dbReference type="ARBA" id="ARBA00022448"/>
    </source>
</evidence>
<organism evidence="10 11">
    <name type="scientific">Candidatus Brennerbacteria bacterium CG11_big_fil_rev_8_21_14_0_20_43_10</name>
    <dbReference type="NCBI Taxonomy" id="1974523"/>
    <lineage>
        <taxon>Bacteria</taxon>
        <taxon>Candidatus Brenneribacteriota</taxon>
    </lineage>
</organism>
<evidence type="ECO:0000256" key="4">
    <source>
        <dbReference type="ARBA" id="ARBA00022692"/>
    </source>
</evidence>
<keyword evidence="4 9" id="KW-0812">Transmembrane</keyword>
<keyword evidence="8 9" id="KW-0472">Membrane</keyword>
<evidence type="ECO:0000256" key="7">
    <source>
        <dbReference type="ARBA" id="ARBA00023010"/>
    </source>
</evidence>
<sequence length="71" mass="7472">MQLALHAAQIILSLCIILFVLLQQRGTGLSGIFGGSGEFYATRRGLEKGFFVATLVCAALLAASVIVSFVV</sequence>
<evidence type="ECO:0000256" key="2">
    <source>
        <dbReference type="ARBA" id="ARBA00008445"/>
    </source>
</evidence>
<name>A0A2H0Q0D6_9BACT</name>
<gene>
    <name evidence="10" type="primary">secG</name>
    <name evidence="10" type="ORF">COV41_00105</name>
</gene>
<evidence type="ECO:0000313" key="10">
    <source>
        <dbReference type="EMBL" id="PIR26985.1"/>
    </source>
</evidence>
<reference evidence="10 11" key="1">
    <citation type="submission" date="2017-09" db="EMBL/GenBank/DDBJ databases">
        <title>Depth-based differentiation of microbial function through sediment-hosted aquifers and enrichment of novel symbionts in the deep terrestrial subsurface.</title>
        <authorList>
            <person name="Probst A.J."/>
            <person name="Ladd B."/>
            <person name="Jarett J.K."/>
            <person name="Geller-Mcgrath D.E."/>
            <person name="Sieber C.M."/>
            <person name="Emerson J.B."/>
            <person name="Anantharaman K."/>
            <person name="Thomas B.C."/>
            <person name="Malmstrom R."/>
            <person name="Stieglmeier M."/>
            <person name="Klingl A."/>
            <person name="Woyke T."/>
            <person name="Ryan C.M."/>
            <person name="Banfield J.F."/>
        </authorList>
    </citation>
    <scope>NUCLEOTIDE SEQUENCE [LARGE SCALE GENOMIC DNA]</scope>
    <source>
        <strain evidence="10">CG11_big_fil_rev_8_21_14_0_20_43_10</strain>
    </source>
</reference>
<dbReference type="NCBIfam" id="TIGR00810">
    <property type="entry name" value="secG"/>
    <property type="match status" value="1"/>
</dbReference>
<dbReference type="AlphaFoldDB" id="A0A2H0Q0D6"/>
<protein>
    <recommendedName>
        <fullName evidence="9">Protein-export membrane protein SecG</fullName>
    </recommendedName>
</protein>